<evidence type="ECO:0000313" key="3">
    <source>
        <dbReference type="Proteomes" id="UP000823388"/>
    </source>
</evidence>
<evidence type="ECO:0000313" key="2">
    <source>
        <dbReference type="EMBL" id="KAG2648088.1"/>
    </source>
</evidence>
<comment type="caution">
    <text evidence="2">The sequence shown here is derived from an EMBL/GenBank/DDBJ whole genome shotgun (WGS) entry which is preliminary data.</text>
</comment>
<feature type="region of interest" description="Disordered" evidence="1">
    <location>
        <begin position="1"/>
        <end position="81"/>
    </location>
</feature>
<dbReference type="AlphaFoldDB" id="A0A8T0WLU0"/>
<name>A0A8T0WLU0_PANVG</name>
<dbReference type="InterPro" id="IPR053253">
    <property type="entry name" value="Sex_diff_modulator"/>
</dbReference>
<keyword evidence="3" id="KW-1185">Reference proteome</keyword>
<sequence length="666" mass="70885">MMQEPSLAVAAAGSQAPAGVASDVPRAVESGVLPPDSARGGRRRRRPRHRRRRGPLGNGGDVSPAPTATDDGVPPAQGPPCIIDWSDQLARAEANLRRSVLVMVIGNIEGISINDLRAMVANAFVLNPDSLEFRRSSHDHTFIMRVEDDAIISRLCNAGPTPGPGGLQLHCRRWTRHAFAEGAALPVLANVELRGIPEHAWEMATAESLLSPYGWPHLLLPETRNREDYSTFRLTAWCFNPSEIPRARDLHIVEPSVGEILVPPGKPSLKYAVTIRVSELPLASADSTVGAPSATDEDDGNSGPQRQRRRAGSSGFQGGAAAGAATGRPSVRDRLGLDASGASHVARSIEAAGSSSQATLLGSPPTVTAAAEVTAPAPEEPVPSLETGEVGIDEDFELTQDVGLVGVSRATVLGRADFQPVPLGTSSCCSHELQDQEHDALPSMETPTLVRFAVPSSVPVDQRIVPGLPGRAQPISTDLVATTPGDAPSPITWRPAEDVLPTDLPVMMSPVLAPATKEQNKVYARRPKAVVQQTPHVPPPGTPPSTAAARSFIEQISKPVDTALSIPTVKQQRQRKVYGGTEPPRRSRRVAKLPPEILQNPSANSVCRELGFTDANSKVTPAMVEKYNVFFKTPLKRNEVKVMAAMLHKELPDELPVQAAGAIMVA</sequence>
<reference evidence="2 3" key="1">
    <citation type="submission" date="2020-05" db="EMBL/GenBank/DDBJ databases">
        <title>WGS assembly of Panicum virgatum.</title>
        <authorList>
            <person name="Lovell J.T."/>
            <person name="Jenkins J."/>
            <person name="Shu S."/>
            <person name="Juenger T.E."/>
            <person name="Schmutz J."/>
        </authorList>
    </citation>
    <scope>NUCLEOTIDE SEQUENCE [LARGE SCALE GENOMIC DNA]</scope>
    <source>
        <strain evidence="3">cv. AP13</strain>
    </source>
</reference>
<proteinExistence type="predicted"/>
<feature type="compositionally biased region" description="Low complexity" evidence="1">
    <location>
        <begin position="8"/>
        <end position="22"/>
    </location>
</feature>
<dbReference type="PANTHER" id="PTHR33087">
    <property type="entry name" value="OS07G0539200 PROTEIN"/>
    <property type="match status" value="1"/>
</dbReference>
<feature type="region of interest" description="Disordered" evidence="1">
    <location>
        <begin position="284"/>
        <end position="335"/>
    </location>
</feature>
<feature type="region of interest" description="Disordered" evidence="1">
    <location>
        <begin position="469"/>
        <end position="492"/>
    </location>
</feature>
<dbReference type="EMBL" id="CM029038">
    <property type="protein sequence ID" value="KAG2648088.1"/>
    <property type="molecule type" value="Genomic_DNA"/>
</dbReference>
<dbReference type="PANTHER" id="PTHR33087:SF51">
    <property type="entry name" value="CCHC-TYPE DOMAIN-CONTAINING PROTEIN"/>
    <property type="match status" value="1"/>
</dbReference>
<accession>A0A8T0WLU0</accession>
<feature type="compositionally biased region" description="Basic residues" evidence="1">
    <location>
        <begin position="40"/>
        <end position="54"/>
    </location>
</feature>
<protein>
    <recommendedName>
        <fullName evidence="4">DUF4283 domain-containing protein</fullName>
    </recommendedName>
</protein>
<dbReference type="Proteomes" id="UP000823388">
    <property type="component" value="Chromosome 1N"/>
</dbReference>
<evidence type="ECO:0008006" key="4">
    <source>
        <dbReference type="Google" id="ProtNLM"/>
    </source>
</evidence>
<evidence type="ECO:0000256" key="1">
    <source>
        <dbReference type="SAM" id="MobiDB-lite"/>
    </source>
</evidence>
<gene>
    <name evidence="2" type="ORF">PVAP13_1NG051916</name>
</gene>
<organism evidence="2 3">
    <name type="scientific">Panicum virgatum</name>
    <name type="common">Blackwell switchgrass</name>
    <dbReference type="NCBI Taxonomy" id="38727"/>
    <lineage>
        <taxon>Eukaryota</taxon>
        <taxon>Viridiplantae</taxon>
        <taxon>Streptophyta</taxon>
        <taxon>Embryophyta</taxon>
        <taxon>Tracheophyta</taxon>
        <taxon>Spermatophyta</taxon>
        <taxon>Magnoliopsida</taxon>
        <taxon>Liliopsida</taxon>
        <taxon>Poales</taxon>
        <taxon>Poaceae</taxon>
        <taxon>PACMAD clade</taxon>
        <taxon>Panicoideae</taxon>
        <taxon>Panicodae</taxon>
        <taxon>Paniceae</taxon>
        <taxon>Panicinae</taxon>
        <taxon>Panicum</taxon>
        <taxon>Panicum sect. Hiantes</taxon>
    </lineage>
</organism>